<dbReference type="Proteomes" id="UP000308197">
    <property type="component" value="Unassembled WGS sequence"/>
</dbReference>
<name>A0A5C3NWL1_9APHY</name>
<accession>A0A5C3NWL1</accession>
<organism evidence="1 2">
    <name type="scientific">Polyporus arcularius HHB13444</name>
    <dbReference type="NCBI Taxonomy" id="1314778"/>
    <lineage>
        <taxon>Eukaryota</taxon>
        <taxon>Fungi</taxon>
        <taxon>Dikarya</taxon>
        <taxon>Basidiomycota</taxon>
        <taxon>Agaricomycotina</taxon>
        <taxon>Agaricomycetes</taxon>
        <taxon>Polyporales</taxon>
        <taxon>Polyporaceae</taxon>
        <taxon>Polyporus</taxon>
    </lineage>
</organism>
<sequence>MLTAANHPMPPSLPPEIIDEIIASISDETLRESNRTLLNCALVCRDWLPASRSQLLNFLDLTTNTAYDSFVENVLHSDRLEPCLASTESVWLTDPSEYDEPPPQGDAARGWTYRFVHDFAGHLPNLESLTIEEADWTTGRPLHPRAHLVVSRFSSLKQLSLSDCKLPSAQTMRRMVSALSGSLEKLELTNVTWPVARGELEASTTYATHVPGPALNTLYLSCRRGDNDCLAPFLRWLSHTPTRSSLRDLSFRSMRTDVSPHANDYMAFVKTVAPRLTELNISLTPLGHIPFHLLSSLEDLTLGFGLRSQGHWHTVVRSLPTLPSEARIRHLGFTIWLKAAMQPPDLPGQDQLRSPASIDIDGLELLEEALQKARAFRDLESVEITVLGDTSYTESGAAEAEARILGVVQQMLPSLASKGIISVGWSGLVHDSKSSPNADTDK</sequence>
<keyword evidence="2" id="KW-1185">Reference proteome</keyword>
<evidence type="ECO:0000313" key="2">
    <source>
        <dbReference type="Proteomes" id="UP000308197"/>
    </source>
</evidence>
<dbReference type="AlphaFoldDB" id="A0A5C3NWL1"/>
<dbReference type="SUPFAM" id="SSF52047">
    <property type="entry name" value="RNI-like"/>
    <property type="match status" value="1"/>
</dbReference>
<gene>
    <name evidence="1" type="ORF">K466DRAFT_666921</name>
</gene>
<dbReference type="EMBL" id="ML211563">
    <property type="protein sequence ID" value="TFK81755.1"/>
    <property type="molecule type" value="Genomic_DNA"/>
</dbReference>
<dbReference type="InParanoid" id="A0A5C3NWL1"/>
<reference evidence="1 2" key="1">
    <citation type="journal article" date="2019" name="Nat. Ecol. Evol.">
        <title>Megaphylogeny resolves global patterns of mushroom evolution.</title>
        <authorList>
            <person name="Varga T."/>
            <person name="Krizsan K."/>
            <person name="Foldi C."/>
            <person name="Dima B."/>
            <person name="Sanchez-Garcia M."/>
            <person name="Sanchez-Ramirez S."/>
            <person name="Szollosi G.J."/>
            <person name="Szarkandi J.G."/>
            <person name="Papp V."/>
            <person name="Albert L."/>
            <person name="Andreopoulos W."/>
            <person name="Angelini C."/>
            <person name="Antonin V."/>
            <person name="Barry K.W."/>
            <person name="Bougher N.L."/>
            <person name="Buchanan P."/>
            <person name="Buyck B."/>
            <person name="Bense V."/>
            <person name="Catcheside P."/>
            <person name="Chovatia M."/>
            <person name="Cooper J."/>
            <person name="Damon W."/>
            <person name="Desjardin D."/>
            <person name="Finy P."/>
            <person name="Geml J."/>
            <person name="Haridas S."/>
            <person name="Hughes K."/>
            <person name="Justo A."/>
            <person name="Karasinski D."/>
            <person name="Kautmanova I."/>
            <person name="Kiss B."/>
            <person name="Kocsube S."/>
            <person name="Kotiranta H."/>
            <person name="LaButti K.M."/>
            <person name="Lechner B.E."/>
            <person name="Liimatainen K."/>
            <person name="Lipzen A."/>
            <person name="Lukacs Z."/>
            <person name="Mihaltcheva S."/>
            <person name="Morgado L.N."/>
            <person name="Niskanen T."/>
            <person name="Noordeloos M.E."/>
            <person name="Ohm R.A."/>
            <person name="Ortiz-Santana B."/>
            <person name="Ovrebo C."/>
            <person name="Racz N."/>
            <person name="Riley R."/>
            <person name="Savchenko A."/>
            <person name="Shiryaev A."/>
            <person name="Soop K."/>
            <person name="Spirin V."/>
            <person name="Szebenyi C."/>
            <person name="Tomsovsky M."/>
            <person name="Tulloss R.E."/>
            <person name="Uehling J."/>
            <person name="Grigoriev I.V."/>
            <person name="Vagvolgyi C."/>
            <person name="Papp T."/>
            <person name="Martin F.M."/>
            <person name="Miettinen O."/>
            <person name="Hibbett D.S."/>
            <person name="Nagy L.G."/>
        </authorList>
    </citation>
    <scope>NUCLEOTIDE SEQUENCE [LARGE SCALE GENOMIC DNA]</scope>
    <source>
        <strain evidence="1 2">HHB13444</strain>
    </source>
</reference>
<proteinExistence type="predicted"/>
<protein>
    <recommendedName>
        <fullName evidence="3">F-box domain-containing protein</fullName>
    </recommendedName>
</protein>
<evidence type="ECO:0008006" key="3">
    <source>
        <dbReference type="Google" id="ProtNLM"/>
    </source>
</evidence>
<evidence type="ECO:0000313" key="1">
    <source>
        <dbReference type="EMBL" id="TFK81755.1"/>
    </source>
</evidence>
<dbReference type="Gene3D" id="3.80.10.10">
    <property type="entry name" value="Ribonuclease Inhibitor"/>
    <property type="match status" value="1"/>
</dbReference>
<dbReference type="InterPro" id="IPR032675">
    <property type="entry name" value="LRR_dom_sf"/>
</dbReference>